<feature type="transmembrane region" description="Helical" evidence="7">
    <location>
        <begin position="110"/>
        <end position="131"/>
    </location>
</feature>
<accession>A0ABT4QF59</accession>
<feature type="transmembrane region" description="Helical" evidence="7">
    <location>
        <begin position="200"/>
        <end position="220"/>
    </location>
</feature>
<name>A0ABT4QF59_9BACL</name>
<feature type="transmembrane region" description="Helical" evidence="7">
    <location>
        <begin position="437"/>
        <end position="456"/>
    </location>
</feature>
<keyword evidence="6 7" id="KW-0472">Membrane</keyword>
<dbReference type="InterPro" id="IPR004638">
    <property type="entry name" value="EmrB-like"/>
</dbReference>
<protein>
    <submittedName>
        <fullName evidence="9">MDR family MFS transporter</fullName>
    </submittedName>
</protein>
<evidence type="ECO:0000256" key="4">
    <source>
        <dbReference type="ARBA" id="ARBA00022692"/>
    </source>
</evidence>
<dbReference type="Proteomes" id="UP001527882">
    <property type="component" value="Unassembled WGS sequence"/>
</dbReference>
<dbReference type="InterPro" id="IPR036259">
    <property type="entry name" value="MFS_trans_sf"/>
</dbReference>
<evidence type="ECO:0000256" key="1">
    <source>
        <dbReference type="ARBA" id="ARBA00004651"/>
    </source>
</evidence>
<keyword evidence="5 7" id="KW-1133">Transmembrane helix</keyword>
<reference evidence="9 10" key="1">
    <citation type="submission" date="2022-12" db="EMBL/GenBank/DDBJ databases">
        <title>Draft genome sequence of Paenibacillus sp. dW9.</title>
        <authorList>
            <person name="Choi E.-W."/>
            <person name="Kim D.-U."/>
        </authorList>
    </citation>
    <scope>NUCLEOTIDE SEQUENCE [LARGE SCALE GENOMIC DNA]</scope>
    <source>
        <strain evidence="10">dW9</strain>
    </source>
</reference>
<dbReference type="Gene3D" id="1.20.1250.20">
    <property type="entry name" value="MFS general substrate transporter like domains"/>
    <property type="match status" value="1"/>
</dbReference>
<dbReference type="EMBL" id="JAQAGZ010000018">
    <property type="protein sequence ID" value="MCZ8515520.1"/>
    <property type="molecule type" value="Genomic_DNA"/>
</dbReference>
<comment type="subcellular location">
    <subcellularLocation>
        <location evidence="1">Cell membrane</location>
        <topology evidence="1">Multi-pass membrane protein</topology>
    </subcellularLocation>
</comment>
<keyword evidence="2" id="KW-0813">Transport</keyword>
<evidence type="ECO:0000256" key="7">
    <source>
        <dbReference type="SAM" id="Phobius"/>
    </source>
</evidence>
<evidence type="ECO:0000313" key="9">
    <source>
        <dbReference type="EMBL" id="MCZ8515520.1"/>
    </source>
</evidence>
<feature type="transmembrane region" description="Helical" evidence="7">
    <location>
        <begin position="333"/>
        <end position="350"/>
    </location>
</feature>
<feature type="transmembrane region" description="Helical" evidence="7">
    <location>
        <begin position="15"/>
        <end position="33"/>
    </location>
</feature>
<organism evidence="9 10">
    <name type="scientific">Paenibacillus gyeongsangnamensis</name>
    <dbReference type="NCBI Taxonomy" id="3388067"/>
    <lineage>
        <taxon>Bacteria</taxon>
        <taxon>Bacillati</taxon>
        <taxon>Bacillota</taxon>
        <taxon>Bacilli</taxon>
        <taxon>Bacillales</taxon>
        <taxon>Paenibacillaceae</taxon>
        <taxon>Paenibacillus</taxon>
    </lineage>
</organism>
<proteinExistence type="predicted"/>
<dbReference type="Gene3D" id="1.20.1720.10">
    <property type="entry name" value="Multidrug resistance protein D"/>
    <property type="match status" value="1"/>
</dbReference>
<evidence type="ECO:0000313" key="10">
    <source>
        <dbReference type="Proteomes" id="UP001527882"/>
    </source>
</evidence>
<evidence type="ECO:0000259" key="8">
    <source>
        <dbReference type="PROSITE" id="PS50850"/>
    </source>
</evidence>
<keyword evidence="3" id="KW-1003">Cell membrane</keyword>
<dbReference type="Pfam" id="PF07690">
    <property type="entry name" value="MFS_1"/>
    <property type="match status" value="1"/>
</dbReference>
<evidence type="ECO:0000256" key="3">
    <source>
        <dbReference type="ARBA" id="ARBA00022475"/>
    </source>
</evidence>
<comment type="caution">
    <text evidence="9">The sequence shown here is derived from an EMBL/GenBank/DDBJ whole genome shotgun (WGS) entry which is preliminary data.</text>
</comment>
<sequence length="458" mass="49379">MSEIETPSAFKKGPILFVLLIGSFVAVLNQTLLATALPRIMQDLQIDLSTAQWLTTSFMLVNGIMIPITAYLIGTYSTRQLFIGAMTFFGLGTLVAAISPDFTMLLIGRILQAFGAGVMMPLGQVVILSLYPVNKRGAAMGLVGLVIGLGPAIGPTLAGVMVEHFPWRSLFYIVLPIVVLNILFAVFIMRNVTERTYPKLDLLSIVLSTIGFGGLLYGFSEAGTSGWSSTVVIVALILGVIALTAFILRQNRLKQPILEFRVFRDPNFSLTTILSVISFTSMIAAETLIPVFMQNMLGYSALESGLALMPGAVLMGVMMPITGRLFDKFGIRWLAIVGFTIITITGYLFTRLEAATSFPYVLTVYMIRMVGISLIMMPLATAGINSLDRKLISHGTAMNNTMRMVGGSIGTAILVTIMSNSITAIGKPTPGDMIEGVNAAFWVATLLALSGTILTFRL</sequence>
<feature type="transmembrane region" description="Helical" evidence="7">
    <location>
        <begin position="226"/>
        <end position="248"/>
    </location>
</feature>
<feature type="domain" description="Major facilitator superfamily (MFS) profile" evidence="8">
    <location>
        <begin position="15"/>
        <end position="458"/>
    </location>
</feature>
<keyword evidence="10" id="KW-1185">Reference proteome</keyword>
<dbReference type="SUPFAM" id="SSF103473">
    <property type="entry name" value="MFS general substrate transporter"/>
    <property type="match status" value="1"/>
</dbReference>
<dbReference type="PANTHER" id="PTHR42718">
    <property type="entry name" value="MAJOR FACILITATOR SUPERFAMILY MULTIDRUG TRANSPORTER MFSC"/>
    <property type="match status" value="1"/>
</dbReference>
<dbReference type="NCBIfam" id="TIGR00711">
    <property type="entry name" value="efflux_EmrB"/>
    <property type="match status" value="1"/>
</dbReference>
<dbReference type="RefSeq" id="WP_269884052.1">
    <property type="nucleotide sequence ID" value="NZ_JAQAGZ010000018.1"/>
</dbReference>
<dbReference type="InterPro" id="IPR011701">
    <property type="entry name" value="MFS"/>
</dbReference>
<evidence type="ECO:0000256" key="5">
    <source>
        <dbReference type="ARBA" id="ARBA00022989"/>
    </source>
</evidence>
<feature type="transmembrane region" description="Helical" evidence="7">
    <location>
        <begin position="81"/>
        <end position="98"/>
    </location>
</feature>
<feature type="transmembrane region" description="Helical" evidence="7">
    <location>
        <begin position="268"/>
        <end position="293"/>
    </location>
</feature>
<feature type="transmembrane region" description="Helical" evidence="7">
    <location>
        <begin position="170"/>
        <end position="188"/>
    </location>
</feature>
<feature type="transmembrane region" description="Helical" evidence="7">
    <location>
        <begin position="53"/>
        <end position="74"/>
    </location>
</feature>
<feature type="transmembrane region" description="Helical" evidence="7">
    <location>
        <begin position="405"/>
        <end position="425"/>
    </location>
</feature>
<dbReference type="PRINTS" id="PR01036">
    <property type="entry name" value="TCRTETB"/>
</dbReference>
<dbReference type="PANTHER" id="PTHR42718:SF24">
    <property type="entry name" value="MAJOR FACILITATOR SUPERFAMILY (MFS) PROFILE DOMAIN-CONTAINING PROTEIN"/>
    <property type="match status" value="1"/>
</dbReference>
<feature type="transmembrane region" description="Helical" evidence="7">
    <location>
        <begin position="138"/>
        <end position="158"/>
    </location>
</feature>
<dbReference type="CDD" id="cd17503">
    <property type="entry name" value="MFS_LmrB_MDR_like"/>
    <property type="match status" value="1"/>
</dbReference>
<feature type="transmembrane region" description="Helical" evidence="7">
    <location>
        <begin position="305"/>
        <end position="326"/>
    </location>
</feature>
<dbReference type="InterPro" id="IPR020846">
    <property type="entry name" value="MFS_dom"/>
</dbReference>
<feature type="transmembrane region" description="Helical" evidence="7">
    <location>
        <begin position="362"/>
        <end position="384"/>
    </location>
</feature>
<dbReference type="PROSITE" id="PS50850">
    <property type="entry name" value="MFS"/>
    <property type="match status" value="1"/>
</dbReference>
<keyword evidence="4 7" id="KW-0812">Transmembrane</keyword>
<gene>
    <name evidence="9" type="ORF">O9H85_24560</name>
</gene>
<evidence type="ECO:0000256" key="2">
    <source>
        <dbReference type="ARBA" id="ARBA00022448"/>
    </source>
</evidence>
<evidence type="ECO:0000256" key="6">
    <source>
        <dbReference type="ARBA" id="ARBA00023136"/>
    </source>
</evidence>